<reference evidence="3 4" key="1">
    <citation type="submission" date="2024-05" db="EMBL/GenBank/DDBJ databases">
        <authorList>
            <person name="Wallberg A."/>
        </authorList>
    </citation>
    <scope>NUCLEOTIDE SEQUENCE [LARGE SCALE GENOMIC DNA]</scope>
</reference>
<name>A0AAV2RBV6_MEGNR</name>
<feature type="domain" description="NACHT" evidence="2">
    <location>
        <begin position="492"/>
        <end position="645"/>
    </location>
</feature>
<dbReference type="EMBL" id="CAXKWB010018857">
    <property type="protein sequence ID" value="CAL4121285.1"/>
    <property type="molecule type" value="Genomic_DNA"/>
</dbReference>
<dbReference type="Gene3D" id="3.40.50.300">
    <property type="entry name" value="P-loop containing nucleotide triphosphate hydrolases"/>
    <property type="match status" value="1"/>
</dbReference>
<protein>
    <recommendedName>
        <fullName evidence="2">NACHT domain-containing protein</fullName>
    </recommendedName>
</protein>
<gene>
    <name evidence="3" type="ORF">MNOR_LOCUS22426</name>
</gene>
<dbReference type="PANTHER" id="PTHR46312">
    <property type="entry name" value="NACHT DOMAIN-CONTAINING PROTEIN"/>
    <property type="match status" value="1"/>
</dbReference>
<evidence type="ECO:0000259" key="2">
    <source>
        <dbReference type="Pfam" id="PF05729"/>
    </source>
</evidence>
<dbReference type="Proteomes" id="UP001497623">
    <property type="component" value="Unassembled WGS sequence"/>
</dbReference>
<dbReference type="InterPro" id="IPR007111">
    <property type="entry name" value="NACHT_NTPase"/>
</dbReference>
<evidence type="ECO:0000313" key="3">
    <source>
        <dbReference type="EMBL" id="CAL4121285.1"/>
    </source>
</evidence>
<accession>A0AAV2RBV6</accession>
<comment type="caution">
    <text evidence="3">The sequence shown here is derived from an EMBL/GenBank/DDBJ whole genome shotgun (WGS) entry which is preliminary data.</text>
</comment>
<evidence type="ECO:0000256" key="1">
    <source>
        <dbReference type="SAM" id="Phobius"/>
    </source>
</evidence>
<keyword evidence="4" id="KW-1185">Reference proteome</keyword>
<proteinExistence type="predicted"/>
<keyword evidence="1" id="KW-1133">Transmembrane helix</keyword>
<sequence length="811" mass="92438">MVHKKPFLVNKVTKYNISTLLVSLPILVIIILANNHDHSNKTQVQLYFNQNAQKSKLHILEPWQQIKIFKHKGSVIEYSKPNELQPKVKMICFDCFDYIDDKYNSEFSIIYKTNINTVFSGQGSCFYSSQTIAVPYPDLDPLRQVTIKYDTSNINIPKSLKANTIDQITDDSAVHYKQMHSAKSPGNMSQPSNFLIAVCILMLLSPVTISSAGSAVIPAPPITDPDLNKFKLLHTLNTVGQRVLLKVYQNMKPFPNSMSIKDHLITDCGMPEYKFREKFNATMISMIESTPSSGDAYDISLLVKCLRVLSEWYEPHSQRKWKDDSELECRCSKLGEQRNKAFHSFSGISISDMRTGIDSIEKILMDILTSLEKRFPSKSVEISAVKKDVSVKISYIITHPLGEIEITNYIHHKNLKILKDEKPSYQKECIKVWGKFNILDFMLGSGTFHDLKLLFTEAVMKQLDEYNQQISIDLKDIMKKLSSFNILLIDSVAGGGKTTTCQYGINDYGEGSNDMGTSGFDYIFPMQFRNPDITSIKQLLIDLIPNVCKKIGSENIMKYIADPSLNLLFFCDGYDEKNANSKNLFHEILGLKEKYPHVRLIVTCRPESFEEFNYNCTRTSLTIDHLKILGIHESKRSEFLQKYHDELIVKGLSKQSTDGLLKFYASCSARHNDLYKLPINLVILAWVWGQDPDKVTTIKSAAGLYSTILDIFNEKLVSRIVKSHPNVMDKIHGGIYELKDAINSFREKLYLESLVALRSDCIYINDDGDKKLRELCKDKGLPYKELKGAFLLSKQEWINPHFFKGIFGGTT</sequence>
<dbReference type="AlphaFoldDB" id="A0AAV2RBV6"/>
<organism evidence="3 4">
    <name type="scientific">Meganyctiphanes norvegica</name>
    <name type="common">Northern krill</name>
    <name type="synonym">Thysanopoda norvegica</name>
    <dbReference type="NCBI Taxonomy" id="48144"/>
    <lineage>
        <taxon>Eukaryota</taxon>
        <taxon>Metazoa</taxon>
        <taxon>Ecdysozoa</taxon>
        <taxon>Arthropoda</taxon>
        <taxon>Crustacea</taxon>
        <taxon>Multicrustacea</taxon>
        <taxon>Malacostraca</taxon>
        <taxon>Eumalacostraca</taxon>
        <taxon>Eucarida</taxon>
        <taxon>Euphausiacea</taxon>
        <taxon>Euphausiidae</taxon>
        <taxon>Meganyctiphanes</taxon>
    </lineage>
</organism>
<dbReference type="Pfam" id="PF05729">
    <property type="entry name" value="NACHT"/>
    <property type="match status" value="1"/>
</dbReference>
<keyword evidence="1" id="KW-0472">Membrane</keyword>
<keyword evidence="1" id="KW-0812">Transmembrane</keyword>
<dbReference type="InterPro" id="IPR027417">
    <property type="entry name" value="P-loop_NTPase"/>
</dbReference>
<dbReference type="PANTHER" id="PTHR46312:SF2">
    <property type="entry name" value="NUCLEOTIDE-BINDING OLIGOMERIZATION DOMAIN-CONTAINING PROTEIN 2-LIKE"/>
    <property type="match status" value="1"/>
</dbReference>
<feature type="transmembrane region" description="Helical" evidence="1">
    <location>
        <begin position="15"/>
        <end position="33"/>
    </location>
</feature>
<feature type="transmembrane region" description="Helical" evidence="1">
    <location>
        <begin position="194"/>
        <end position="217"/>
    </location>
</feature>
<evidence type="ECO:0000313" key="4">
    <source>
        <dbReference type="Proteomes" id="UP001497623"/>
    </source>
</evidence>